<comment type="caution">
    <text evidence="1">The sequence shown here is derived from an EMBL/GenBank/DDBJ whole genome shotgun (WGS) entry which is preliminary data.</text>
</comment>
<evidence type="ECO:0000313" key="2">
    <source>
        <dbReference type="Proteomes" id="UP000828941"/>
    </source>
</evidence>
<reference evidence="1 2" key="1">
    <citation type="journal article" date="2022" name="DNA Res.">
        <title>Chromosomal-level genome assembly of the orchid tree Bauhinia variegata (Leguminosae; Cercidoideae) supports the allotetraploid origin hypothesis of Bauhinia.</title>
        <authorList>
            <person name="Zhong Y."/>
            <person name="Chen Y."/>
            <person name="Zheng D."/>
            <person name="Pang J."/>
            <person name="Liu Y."/>
            <person name="Luo S."/>
            <person name="Meng S."/>
            <person name="Qian L."/>
            <person name="Wei D."/>
            <person name="Dai S."/>
            <person name="Zhou R."/>
        </authorList>
    </citation>
    <scope>NUCLEOTIDE SEQUENCE [LARGE SCALE GENOMIC DNA]</scope>
    <source>
        <strain evidence="1">BV-YZ2020</strain>
    </source>
</reference>
<proteinExistence type="predicted"/>
<dbReference type="EMBL" id="CM039431">
    <property type="protein sequence ID" value="KAI4336727.1"/>
    <property type="molecule type" value="Genomic_DNA"/>
</dbReference>
<organism evidence="1 2">
    <name type="scientific">Bauhinia variegata</name>
    <name type="common">Purple orchid tree</name>
    <name type="synonym">Phanera variegata</name>
    <dbReference type="NCBI Taxonomy" id="167791"/>
    <lineage>
        <taxon>Eukaryota</taxon>
        <taxon>Viridiplantae</taxon>
        <taxon>Streptophyta</taxon>
        <taxon>Embryophyta</taxon>
        <taxon>Tracheophyta</taxon>
        <taxon>Spermatophyta</taxon>
        <taxon>Magnoliopsida</taxon>
        <taxon>eudicotyledons</taxon>
        <taxon>Gunneridae</taxon>
        <taxon>Pentapetalae</taxon>
        <taxon>rosids</taxon>
        <taxon>fabids</taxon>
        <taxon>Fabales</taxon>
        <taxon>Fabaceae</taxon>
        <taxon>Cercidoideae</taxon>
        <taxon>Cercideae</taxon>
        <taxon>Bauhiniinae</taxon>
        <taxon>Bauhinia</taxon>
    </lineage>
</organism>
<dbReference type="Proteomes" id="UP000828941">
    <property type="component" value="Chromosome 6"/>
</dbReference>
<gene>
    <name evidence="1" type="ORF">L6164_015218</name>
</gene>
<evidence type="ECO:0000313" key="1">
    <source>
        <dbReference type="EMBL" id="KAI4336727.1"/>
    </source>
</evidence>
<protein>
    <submittedName>
        <fullName evidence="1">Uncharacterized protein</fullName>
    </submittedName>
</protein>
<sequence>MRMAMRFGMEMEREIGVDWAELPPEIIEIISKSLIIYGDYLRFRAVCRNWRSPVPKTPNHLPPQLPWLMLPLHHCPTYQSRRAFFDLSNNRTHFLNLPEASHRRRNCGSSHGWLVILDDTPEILLVNPLTRAKVHLPSLCTFPSVINFNYSDVGREYVLRNYVGQLYTLNLRQMRNSYIKKIILSSSPLQSNEFTALAILTHTGNLAFCKNGDQSWTLIDEQAQYHWEDAVYHNGLFYAVNKRGLIAVCDVKGLLPPRVSIIDAPGCVDGDLQYLVFSGEELLLVIRYLEPQYDDMVGDSNLVYRTVGFSVFKMNWNMPEWLKIETLGDRMLFIGENSSLSLSASDFSGCSGDCIYYTDDYSESNYDGAFEKHDLGIYRLWDQIIDSLPCYPRNTYTRLGGPSPVWVSPNPC</sequence>
<name>A0ACB9NKI2_BAUVA</name>
<keyword evidence="2" id="KW-1185">Reference proteome</keyword>
<accession>A0ACB9NKI2</accession>